<dbReference type="Pfam" id="PF06429">
    <property type="entry name" value="Flg_bbr_C"/>
    <property type="match status" value="1"/>
</dbReference>
<reference evidence="4" key="1">
    <citation type="submission" date="2018-05" db="EMBL/GenBank/DDBJ databases">
        <authorList>
            <person name="Lanie J.A."/>
            <person name="Ng W.-L."/>
            <person name="Kazmierczak K.M."/>
            <person name="Andrzejewski T.M."/>
            <person name="Davidsen T.M."/>
            <person name="Wayne K.J."/>
            <person name="Tettelin H."/>
            <person name="Glass J.I."/>
            <person name="Rusch D."/>
            <person name="Podicherti R."/>
            <person name="Tsui H.-C.T."/>
            <person name="Winkler M.E."/>
        </authorList>
    </citation>
    <scope>NUCLEOTIDE SEQUENCE</scope>
</reference>
<organism evidence="4">
    <name type="scientific">marine metagenome</name>
    <dbReference type="NCBI Taxonomy" id="408172"/>
    <lineage>
        <taxon>unclassified sequences</taxon>
        <taxon>metagenomes</taxon>
        <taxon>ecological metagenomes</taxon>
    </lineage>
</organism>
<name>A0A382XFJ7_9ZZZZ</name>
<dbReference type="EMBL" id="UINC01166917">
    <property type="protein sequence ID" value="SVD69128.1"/>
    <property type="molecule type" value="Genomic_DNA"/>
</dbReference>
<feature type="non-terminal residue" evidence="4">
    <location>
        <position position="1"/>
    </location>
</feature>
<evidence type="ECO:0000256" key="1">
    <source>
        <dbReference type="ARBA" id="ARBA00009677"/>
    </source>
</evidence>
<evidence type="ECO:0000259" key="3">
    <source>
        <dbReference type="Pfam" id="PF22692"/>
    </source>
</evidence>
<dbReference type="NCBIfam" id="TIGR03506">
    <property type="entry name" value="FlgEFG_subfam"/>
    <property type="match status" value="1"/>
</dbReference>
<comment type="similarity">
    <text evidence="1">Belongs to the flagella basal body rod proteins family.</text>
</comment>
<gene>
    <name evidence="4" type="ORF">METZ01_LOCUS421982</name>
</gene>
<evidence type="ECO:0000313" key="4">
    <source>
        <dbReference type="EMBL" id="SVD69128.1"/>
    </source>
</evidence>
<feature type="domain" description="Flagellar hook protein FlgE/F/G-like D1" evidence="3">
    <location>
        <begin position="10"/>
        <end position="73"/>
    </location>
</feature>
<feature type="domain" description="Flagellar basal-body/hook protein C-terminal" evidence="2">
    <location>
        <begin position="127"/>
        <end position="172"/>
    </location>
</feature>
<dbReference type="Pfam" id="PF22692">
    <property type="entry name" value="LlgE_F_G_D1"/>
    <property type="match status" value="1"/>
</dbReference>
<dbReference type="PANTHER" id="PTHR30435">
    <property type="entry name" value="FLAGELLAR PROTEIN"/>
    <property type="match status" value="1"/>
</dbReference>
<proteinExistence type="inferred from homology"/>
<dbReference type="PANTHER" id="PTHR30435:SF19">
    <property type="entry name" value="FLAGELLAR BASAL-BODY ROD PROTEIN FLGG"/>
    <property type="match status" value="1"/>
</dbReference>
<dbReference type="InterPro" id="IPR020013">
    <property type="entry name" value="Flagellar_FlgE/F/G"/>
</dbReference>
<dbReference type="InterPro" id="IPR037925">
    <property type="entry name" value="FlgE/F/G-like"/>
</dbReference>
<sequence>TQTSEKLDVAIDGVGFFQVERPDGTESYTRDGAFKVGPDGQLTTADALPLAAGIQIDPEVTNVFVSPTGEVSVQTADGEQIIGQLELVRFPNPAGLKAMGGNLFIETEASGPPEIGAPGENGFGVLQQGYLEMSNVNVVEEMVNMIIAQRAYEINSKSIQTSDEMLSRVNQLKR</sequence>
<dbReference type="GO" id="GO:0071978">
    <property type="term" value="P:bacterial-type flagellum-dependent swarming motility"/>
    <property type="evidence" value="ECO:0007669"/>
    <property type="project" value="TreeGrafter"/>
</dbReference>
<evidence type="ECO:0000259" key="2">
    <source>
        <dbReference type="Pfam" id="PF06429"/>
    </source>
</evidence>
<protein>
    <submittedName>
        <fullName evidence="4">Uncharacterized protein</fullName>
    </submittedName>
</protein>
<dbReference type="GO" id="GO:0009288">
    <property type="term" value="C:bacterial-type flagellum"/>
    <property type="evidence" value="ECO:0007669"/>
    <property type="project" value="TreeGrafter"/>
</dbReference>
<dbReference type="InterPro" id="IPR010930">
    <property type="entry name" value="Flg_bb/hook_C_dom"/>
</dbReference>
<accession>A0A382XFJ7</accession>
<dbReference type="AlphaFoldDB" id="A0A382XFJ7"/>
<dbReference type="SUPFAM" id="SSF117143">
    <property type="entry name" value="Flagellar hook protein flgE"/>
    <property type="match status" value="1"/>
</dbReference>
<dbReference type="InterPro" id="IPR053967">
    <property type="entry name" value="LlgE_F_G-like_D1"/>
</dbReference>